<reference evidence="1" key="1">
    <citation type="submission" date="2023-10" db="EMBL/GenBank/DDBJ databases">
        <authorList>
            <person name="Rodriguez Cubillos JULIANA M."/>
            <person name="De Vega J."/>
        </authorList>
    </citation>
    <scope>NUCLEOTIDE SEQUENCE</scope>
</reference>
<evidence type="ECO:0000313" key="2">
    <source>
        <dbReference type="Proteomes" id="UP001177021"/>
    </source>
</evidence>
<organism evidence="1 2">
    <name type="scientific">Trifolium pratense</name>
    <name type="common">Red clover</name>
    <dbReference type="NCBI Taxonomy" id="57577"/>
    <lineage>
        <taxon>Eukaryota</taxon>
        <taxon>Viridiplantae</taxon>
        <taxon>Streptophyta</taxon>
        <taxon>Embryophyta</taxon>
        <taxon>Tracheophyta</taxon>
        <taxon>Spermatophyta</taxon>
        <taxon>Magnoliopsida</taxon>
        <taxon>eudicotyledons</taxon>
        <taxon>Gunneridae</taxon>
        <taxon>Pentapetalae</taxon>
        <taxon>rosids</taxon>
        <taxon>fabids</taxon>
        <taxon>Fabales</taxon>
        <taxon>Fabaceae</taxon>
        <taxon>Papilionoideae</taxon>
        <taxon>50 kb inversion clade</taxon>
        <taxon>NPAAA clade</taxon>
        <taxon>Hologalegina</taxon>
        <taxon>IRL clade</taxon>
        <taxon>Trifolieae</taxon>
        <taxon>Trifolium</taxon>
    </lineage>
</organism>
<name>A0ACB0ID55_TRIPR</name>
<dbReference type="Proteomes" id="UP001177021">
    <property type="component" value="Unassembled WGS sequence"/>
</dbReference>
<proteinExistence type="predicted"/>
<dbReference type="EMBL" id="CASHSV030000001">
    <property type="protein sequence ID" value="CAJ2630064.1"/>
    <property type="molecule type" value="Genomic_DNA"/>
</dbReference>
<keyword evidence="2" id="KW-1185">Reference proteome</keyword>
<accession>A0ACB0ID55</accession>
<evidence type="ECO:0000313" key="1">
    <source>
        <dbReference type="EMBL" id="CAJ2630064.1"/>
    </source>
</evidence>
<comment type="caution">
    <text evidence="1">The sequence shown here is derived from an EMBL/GenBank/DDBJ whole genome shotgun (WGS) entry which is preliminary data.</text>
</comment>
<gene>
    <name evidence="1" type="ORF">MILVUS5_LOCUS1918</name>
</gene>
<protein>
    <submittedName>
        <fullName evidence="1">Uncharacterized protein</fullName>
    </submittedName>
</protein>
<sequence length="123" mass="13917">MAPSLCANGCGFYGSPSTKNLCSKCYNEYLKENIAKPNLKNICDDMKAISLNDNEKMKKKNRCNSCNKKVGLLGFNCRCGDVFCGMHRYPEKHACKVNLKEIGRKILEKQNPLCIADKLEYRV</sequence>